<sequence length="104" mass="11152">MAAAVRAGHDRDMDENMTHEPTDTTGPRRLTRTRDGRMITGVCSGIADYFNVDPTLVRIGAAVVTLLTSGAGILLYAAAVLLIPEEGRDVSIAQELINKQTNRG</sequence>
<feature type="region of interest" description="Disordered" evidence="6">
    <location>
        <begin position="1"/>
        <end position="33"/>
    </location>
</feature>
<dbReference type="PANTHER" id="PTHR33885:SF3">
    <property type="entry name" value="PHAGE SHOCK PROTEIN C"/>
    <property type="match status" value="1"/>
</dbReference>
<gene>
    <name evidence="9" type="ORF">Airi02_012710</name>
</gene>
<dbReference type="EMBL" id="BSTK01000002">
    <property type="protein sequence ID" value="GLY83341.1"/>
    <property type="molecule type" value="Genomic_DNA"/>
</dbReference>
<evidence type="ECO:0000256" key="1">
    <source>
        <dbReference type="ARBA" id="ARBA00004162"/>
    </source>
</evidence>
<comment type="subcellular location">
    <subcellularLocation>
        <location evidence="1">Cell membrane</location>
        <topology evidence="1">Single-pass membrane protein</topology>
    </subcellularLocation>
</comment>
<protein>
    <recommendedName>
        <fullName evidence="8">Phage shock protein PspC N-terminal domain-containing protein</fullName>
    </recommendedName>
</protein>
<evidence type="ECO:0000256" key="4">
    <source>
        <dbReference type="ARBA" id="ARBA00022989"/>
    </source>
</evidence>
<dbReference type="GO" id="GO:0005886">
    <property type="term" value="C:plasma membrane"/>
    <property type="evidence" value="ECO:0007669"/>
    <property type="project" value="UniProtKB-SubCell"/>
</dbReference>
<evidence type="ECO:0000313" key="10">
    <source>
        <dbReference type="Proteomes" id="UP001165074"/>
    </source>
</evidence>
<keyword evidence="10" id="KW-1185">Reference proteome</keyword>
<dbReference type="InterPro" id="IPR007168">
    <property type="entry name" value="Phageshock_PspC_N"/>
</dbReference>
<comment type="caution">
    <text evidence="9">The sequence shown here is derived from an EMBL/GenBank/DDBJ whole genome shotgun (WGS) entry which is preliminary data.</text>
</comment>
<feature type="compositionally biased region" description="Basic and acidic residues" evidence="6">
    <location>
        <begin position="7"/>
        <end position="22"/>
    </location>
</feature>
<evidence type="ECO:0000256" key="7">
    <source>
        <dbReference type="SAM" id="Phobius"/>
    </source>
</evidence>
<evidence type="ECO:0000313" key="9">
    <source>
        <dbReference type="EMBL" id="GLY83341.1"/>
    </source>
</evidence>
<dbReference type="AlphaFoldDB" id="A0A9W6RX15"/>
<dbReference type="Proteomes" id="UP001165074">
    <property type="component" value="Unassembled WGS sequence"/>
</dbReference>
<evidence type="ECO:0000256" key="5">
    <source>
        <dbReference type="ARBA" id="ARBA00023136"/>
    </source>
</evidence>
<keyword evidence="4 7" id="KW-1133">Transmembrane helix</keyword>
<keyword evidence="5 7" id="KW-0472">Membrane</keyword>
<accession>A0A9W6RX15</accession>
<name>A0A9W6RX15_9ACTN</name>
<evidence type="ECO:0000256" key="3">
    <source>
        <dbReference type="ARBA" id="ARBA00022692"/>
    </source>
</evidence>
<dbReference type="Pfam" id="PF04024">
    <property type="entry name" value="PspC"/>
    <property type="match status" value="1"/>
</dbReference>
<keyword evidence="2" id="KW-1003">Cell membrane</keyword>
<reference evidence="9" key="1">
    <citation type="submission" date="2023-03" db="EMBL/GenBank/DDBJ databases">
        <title>Actinoallomurus iriomotensis NBRC 103684.</title>
        <authorList>
            <person name="Ichikawa N."/>
            <person name="Sato H."/>
            <person name="Tonouchi N."/>
        </authorList>
    </citation>
    <scope>NUCLEOTIDE SEQUENCE</scope>
    <source>
        <strain evidence="9">NBRC 103684</strain>
    </source>
</reference>
<dbReference type="InterPro" id="IPR052027">
    <property type="entry name" value="PspC"/>
</dbReference>
<evidence type="ECO:0000256" key="6">
    <source>
        <dbReference type="SAM" id="MobiDB-lite"/>
    </source>
</evidence>
<feature type="domain" description="Phage shock protein PspC N-terminal" evidence="8">
    <location>
        <begin position="28"/>
        <end position="86"/>
    </location>
</feature>
<feature type="transmembrane region" description="Helical" evidence="7">
    <location>
        <begin position="59"/>
        <end position="83"/>
    </location>
</feature>
<evidence type="ECO:0000259" key="8">
    <source>
        <dbReference type="Pfam" id="PF04024"/>
    </source>
</evidence>
<organism evidence="9 10">
    <name type="scientific">Actinoallomurus iriomotensis</name>
    <dbReference type="NCBI Taxonomy" id="478107"/>
    <lineage>
        <taxon>Bacteria</taxon>
        <taxon>Bacillati</taxon>
        <taxon>Actinomycetota</taxon>
        <taxon>Actinomycetes</taxon>
        <taxon>Streptosporangiales</taxon>
        <taxon>Thermomonosporaceae</taxon>
        <taxon>Actinoallomurus</taxon>
    </lineage>
</organism>
<dbReference type="PANTHER" id="PTHR33885">
    <property type="entry name" value="PHAGE SHOCK PROTEIN C"/>
    <property type="match status" value="1"/>
</dbReference>
<keyword evidence="3 7" id="KW-0812">Transmembrane</keyword>
<proteinExistence type="predicted"/>
<evidence type="ECO:0000256" key="2">
    <source>
        <dbReference type="ARBA" id="ARBA00022475"/>
    </source>
</evidence>